<dbReference type="InParanoid" id="A0A0G4G3Z5"/>
<protein>
    <submittedName>
        <fullName evidence="3">Uncharacterized protein</fullName>
    </submittedName>
</protein>
<evidence type="ECO:0000313" key="3">
    <source>
        <dbReference type="EMBL" id="CEM22608.1"/>
    </source>
</evidence>
<feature type="chain" id="PRO_5005189467" evidence="2">
    <location>
        <begin position="28"/>
        <end position="272"/>
    </location>
</feature>
<name>A0A0G4G3Z5_VITBC</name>
<keyword evidence="4" id="KW-1185">Reference proteome</keyword>
<evidence type="ECO:0000313" key="4">
    <source>
        <dbReference type="Proteomes" id="UP000041254"/>
    </source>
</evidence>
<organism evidence="3 4">
    <name type="scientific">Vitrella brassicaformis (strain CCMP3155)</name>
    <dbReference type="NCBI Taxonomy" id="1169540"/>
    <lineage>
        <taxon>Eukaryota</taxon>
        <taxon>Sar</taxon>
        <taxon>Alveolata</taxon>
        <taxon>Colpodellida</taxon>
        <taxon>Vitrellaceae</taxon>
        <taxon>Vitrella</taxon>
    </lineage>
</organism>
<gene>
    <name evidence="3" type="ORF">Vbra_16860</name>
</gene>
<feature type="compositionally biased region" description="Low complexity" evidence="1">
    <location>
        <begin position="177"/>
        <end position="194"/>
    </location>
</feature>
<proteinExistence type="predicted"/>
<dbReference type="VEuPathDB" id="CryptoDB:Vbra_16860"/>
<reference evidence="3 4" key="1">
    <citation type="submission" date="2014-11" db="EMBL/GenBank/DDBJ databases">
        <authorList>
            <person name="Zhu J."/>
            <person name="Qi W."/>
            <person name="Song R."/>
        </authorList>
    </citation>
    <scope>NUCLEOTIDE SEQUENCE [LARGE SCALE GENOMIC DNA]</scope>
</reference>
<dbReference type="Proteomes" id="UP000041254">
    <property type="component" value="Unassembled WGS sequence"/>
</dbReference>
<keyword evidence="2" id="KW-0732">Signal</keyword>
<feature type="region of interest" description="Disordered" evidence="1">
    <location>
        <begin position="165"/>
        <end position="196"/>
    </location>
</feature>
<dbReference type="EMBL" id="CDMY01000553">
    <property type="protein sequence ID" value="CEM22608.1"/>
    <property type="molecule type" value="Genomic_DNA"/>
</dbReference>
<sequence length="272" mass="29730">MVYKGFFSFSCLFLASWTLIKINFSREQPLTGGAETPPTPPTGGDRDGRPGEMVTLEMDAMGSHERRLSLSVSEKATLYVNRDGRGRDVLALSDSTSVTMPSRREMEAIYLTRWTDGTHIDTVRLSPSLPEALAMVDTHCLDRCVHPTSTAVTTQRCLGVTFGREGAEPRSMDDDLSTNSSSSSSSSSSSDSDSGGVGGGVYSCELRGVSMFGFEGLRDDDAGNFEDCRELEYCFTYLHRSLISSTMPAFRRPSLWLLWLSVLTIAVPCLIA</sequence>
<feature type="region of interest" description="Disordered" evidence="1">
    <location>
        <begin position="29"/>
        <end position="51"/>
    </location>
</feature>
<dbReference type="AlphaFoldDB" id="A0A0G4G3Z5"/>
<accession>A0A0G4G3Z5</accession>
<evidence type="ECO:0000256" key="1">
    <source>
        <dbReference type="SAM" id="MobiDB-lite"/>
    </source>
</evidence>
<evidence type="ECO:0000256" key="2">
    <source>
        <dbReference type="SAM" id="SignalP"/>
    </source>
</evidence>
<feature type="signal peptide" evidence="2">
    <location>
        <begin position="1"/>
        <end position="27"/>
    </location>
</feature>